<evidence type="ECO:0000313" key="1">
    <source>
        <dbReference type="EMBL" id="QPI16232.1"/>
    </source>
</evidence>
<accession>A0A7S9STU3</accession>
<sequence length="62" mass="6952">MKKTVGNFIVELSGESLMIKNLKGDLLKADSIKPFESEDKFKELCIGLEEKIAERKRLGLAV</sequence>
<reference evidence="1" key="1">
    <citation type="submission" date="2020-08" db="EMBL/GenBank/DDBJ databases">
        <title>Bridging the membrane lipid divide: bacteria of the FCB group superphylum have the potential to synthesize archaeal ether lipids.</title>
        <authorList>
            <person name="Villanueva L."/>
            <person name="von Meijenfeldt F.A.B."/>
            <person name="Westbye A.B."/>
            <person name="Yadav S."/>
            <person name="Hopmans E.C."/>
            <person name="Dutilh B.E."/>
            <person name="Sinninghe Damste J.S."/>
        </authorList>
    </citation>
    <scope>NUCLEOTIDE SEQUENCE</scope>
    <source>
        <strain evidence="1">NIOZ-UU157</strain>
    </source>
</reference>
<proteinExistence type="predicted"/>
<dbReference type="EMBL" id="MW030544">
    <property type="protein sequence ID" value="QPI16232.1"/>
    <property type="molecule type" value="Genomic_DNA"/>
</dbReference>
<name>A0A7S9STU3_9VIRU</name>
<protein>
    <submittedName>
        <fullName evidence="1">Uncharacterized protein</fullName>
    </submittedName>
</protein>
<gene>
    <name evidence="1" type="ORF">NIOZUU157_00115</name>
</gene>
<organism evidence="1">
    <name type="scientific">Virus NIOZ-UU157</name>
    <dbReference type="NCBI Taxonomy" id="2763269"/>
    <lineage>
        <taxon>Viruses</taxon>
    </lineage>
</organism>